<evidence type="ECO:0000313" key="2">
    <source>
        <dbReference type="EMBL" id="MEP0819755.1"/>
    </source>
</evidence>
<keyword evidence="3" id="KW-1185">Reference proteome</keyword>
<dbReference type="RefSeq" id="WP_190441023.1">
    <property type="nucleotide sequence ID" value="NZ_JAMPKM010000016.1"/>
</dbReference>
<feature type="region of interest" description="Disordered" evidence="1">
    <location>
        <begin position="1"/>
        <end position="23"/>
    </location>
</feature>
<protein>
    <submittedName>
        <fullName evidence="2">Uncharacterized protein</fullName>
    </submittedName>
</protein>
<reference evidence="2 3" key="1">
    <citation type="submission" date="2022-04" db="EMBL/GenBank/DDBJ databases">
        <title>Positive selection, recombination, and allopatry shape intraspecific diversity of widespread and dominant cyanobacteria.</title>
        <authorList>
            <person name="Wei J."/>
            <person name="Shu W."/>
            <person name="Hu C."/>
        </authorList>
    </citation>
    <scope>NUCLEOTIDE SEQUENCE [LARGE SCALE GENOMIC DNA]</scope>
    <source>
        <strain evidence="2 3">GB2-A4</strain>
    </source>
</reference>
<evidence type="ECO:0000256" key="1">
    <source>
        <dbReference type="SAM" id="MobiDB-lite"/>
    </source>
</evidence>
<dbReference type="Proteomes" id="UP001464891">
    <property type="component" value="Unassembled WGS sequence"/>
</dbReference>
<dbReference type="EMBL" id="JAMPKM010000016">
    <property type="protein sequence ID" value="MEP0819755.1"/>
    <property type="molecule type" value="Genomic_DNA"/>
</dbReference>
<gene>
    <name evidence="2" type="ORF">NC998_21885</name>
</gene>
<proteinExistence type="predicted"/>
<evidence type="ECO:0000313" key="3">
    <source>
        <dbReference type="Proteomes" id="UP001464891"/>
    </source>
</evidence>
<feature type="compositionally biased region" description="Basic and acidic residues" evidence="1">
    <location>
        <begin position="7"/>
        <end position="16"/>
    </location>
</feature>
<organism evidence="2 3">
    <name type="scientific">Trichocoleus desertorum GB2-A4</name>
    <dbReference type="NCBI Taxonomy" id="2933944"/>
    <lineage>
        <taxon>Bacteria</taxon>
        <taxon>Bacillati</taxon>
        <taxon>Cyanobacteriota</taxon>
        <taxon>Cyanophyceae</taxon>
        <taxon>Leptolyngbyales</taxon>
        <taxon>Trichocoleusaceae</taxon>
        <taxon>Trichocoleus</taxon>
    </lineage>
</organism>
<sequence>MTGDVLTSDRHNDSSGKLHKSKRSTQQAQEVLFNFLLEIVNARPPEDVLLEFQRLFIHHADSSSSAVVPALYEIVFANNEEEFRNTLKRSCYILVNNWGTKRQHKAIQDLIQVFSDPSITRHTVSPTLKRLRTWTLNFVNSQDFEELKLFVSRYDDQDGHWTQRYTAFLLVPQFVDLKNPIEQREAARALSRQLKDRFKFDLAMYIARSQSSTLGSKAPKNPTALGDEVIRLTKAIVARRGPFNYANVANIFLKQTQQSTYKEFKASLQEYLAFAVENQDFVDTLRKRLSEKFDSLYENYHDEVLSSALLLRTCNRVIEYLTIEQKGEPSPLFALLLSQGNPLTLVIVLLKLILICSHARTHLEACIAELVRYYEGFSEEECQWVITFMEVFNITFAIYAENVEYNLIKMNHKKQDTYEISHTDLDTYKIFSQLKSDNSLELAAELEFLPEASEIESNKLDLQDGK</sequence>
<comment type="caution">
    <text evidence="2">The sequence shown here is derived from an EMBL/GenBank/DDBJ whole genome shotgun (WGS) entry which is preliminary data.</text>
</comment>
<accession>A0ABV0JF94</accession>
<name>A0ABV0JF94_9CYAN</name>